<reference evidence="2" key="1">
    <citation type="submission" date="2020-11" db="EMBL/GenBank/DDBJ databases">
        <authorList>
            <person name="Whitehead M."/>
        </authorList>
    </citation>
    <scope>NUCLEOTIDE SEQUENCE</scope>
    <source>
        <strain evidence="2">EGII</strain>
    </source>
</reference>
<feature type="compositionally biased region" description="Basic and acidic residues" evidence="1">
    <location>
        <begin position="21"/>
        <end position="39"/>
    </location>
</feature>
<name>A0A811UJU2_CERCA</name>
<evidence type="ECO:0000313" key="2">
    <source>
        <dbReference type="EMBL" id="CAD6999289.1"/>
    </source>
</evidence>
<feature type="compositionally biased region" description="Polar residues" evidence="1">
    <location>
        <begin position="47"/>
        <end position="71"/>
    </location>
</feature>
<protein>
    <submittedName>
        <fullName evidence="2">(Mediterranean fruit fly) hypothetical protein</fullName>
    </submittedName>
</protein>
<dbReference type="OrthoDB" id="5062908at2759"/>
<feature type="compositionally biased region" description="Basic residues" evidence="1">
    <location>
        <begin position="168"/>
        <end position="190"/>
    </location>
</feature>
<comment type="caution">
    <text evidence="2">The sequence shown here is derived from an EMBL/GenBank/DDBJ whole genome shotgun (WGS) entry which is preliminary data.</text>
</comment>
<dbReference type="EMBL" id="CAJHJT010000012">
    <property type="protein sequence ID" value="CAD6999289.1"/>
    <property type="molecule type" value="Genomic_DNA"/>
</dbReference>
<evidence type="ECO:0000256" key="1">
    <source>
        <dbReference type="SAM" id="MobiDB-lite"/>
    </source>
</evidence>
<accession>A0A811UJU2</accession>
<proteinExistence type="predicted"/>
<keyword evidence="3" id="KW-1185">Reference proteome</keyword>
<organism evidence="2 3">
    <name type="scientific">Ceratitis capitata</name>
    <name type="common">Mediterranean fruit fly</name>
    <name type="synonym">Tephritis capitata</name>
    <dbReference type="NCBI Taxonomy" id="7213"/>
    <lineage>
        <taxon>Eukaryota</taxon>
        <taxon>Metazoa</taxon>
        <taxon>Ecdysozoa</taxon>
        <taxon>Arthropoda</taxon>
        <taxon>Hexapoda</taxon>
        <taxon>Insecta</taxon>
        <taxon>Pterygota</taxon>
        <taxon>Neoptera</taxon>
        <taxon>Endopterygota</taxon>
        <taxon>Diptera</taxon>
        <taxon>Brachycera</taxon>
        <taxon>Muscomorpha</taxon>
        <taxon>Tephritoidea</taxon>
        <taxon>Tephritidae</taxon>
        <taxon>Ceratitis</taxon>
        <taxon>Ceratitis</taxon>
    </lineage>
</organism>
<sequence length="261" mass="28223">MRKLHELGGSDLLDDDSPPNYERRREYTRREYTRRDSHHGYHAHLQHGSQLTPDSSAGSLSPPINVTTPPLSSGGGGESSNSAWHTPQYQTLGSAAQHSPSVNATNTSATYTAHHLLTPTMGSSFRATAEYSTSSAFIQLANAASTSATTSAAQMLSAHQQATAHSLQHNHHAHSHSQSHQPHHQHHHQRLSAAAAVSAMDQVPFIAKHDDEPLLVDSVDEIEEEESTQLHAYPAGEQLTEQFAVHRTAVGSAVEVLNGLL</sequence>
<feature type="region of interest" description="Disordered" evidence="1">
    <location>
        <begin position="1"/>
        <end position="85"/>
    </location>
</feature>
<gene>
    <name evidence="2" type="ORF">CCAP1982_LOCUS7818</name>
</gene>
<dbReference type="Proteomes" id="UP000606786">
    <property type="component" value="Unassembled WGS sequence"/>
</dbReference>
<feature type="region of interest" description="Disordered" evidence="1">
    <location>
        <begin position="158"/>
        <end position="191"/>
    </location>
</feature>
<evidence type="ECO:0000313" key="3">
    <source>
        <dbReference type="Proteomes" id="UP000606786"/>
    </source>
</evidence>
<dbReference type="AlphaFoldDB" id="A0A811UJU2"/>